<dbReference type="Proteomes" id="UP000553343">
    <property type="component" value="Unassembled WGS sequence"/>
</dbReference>
<dbReference type="SMART" id="SM00487">
    <property type="entry name" value="DEXDc"/>
    <property type="match status" value="1"/>
</dbReference>
<dbReference type="GO" id="GO:0005524">
    <property type="term" value="F:ATP binding"/>
    <property type="evidence" value="ECO:0007669"/>
    <property type="project" value="InterPro"/>
</dbReference>
<dbReference type="PANTHER" id="PTHR47396">
    <property type="entry name" value="TYPE I RESTRICTION ENZYME ECOKI R PROTEIN"/>
    <property type="match status" value="1"/>
</dbReference>
<comment type="caution">
    <text evidence="2">The sequence shown here is derived from an EMBL/GenBank/DDBJ whole genome shotgun (WGS) entry which is preliminary data.</text>
</comment>
<proteinExistence type="predicted"/>
<dbReference type="EMBL" id="JACADJ010000031">
    <property type="protein sequence ID" value="NWH05354.1"/>
    <property type="molecule type" value="Genomic_DNA"/>
</dbReference>
<evidence type="ECO:0000259" key="1">
    <source>
        <dbReference type="PROSITE" id="PS51194"/>
    </source>
</evidence>
<protein>
    <submittedName>
        <fullName evidence="2">DEAD/DEAH box helicase</fullName>
    </submittedName>
</protein>
<name>A0A850SVG8_9BACT</name>
<dbReference type="GO" id="GO:0005829">
    <property type="term" value="C:cytosol"/>
    <property type="evidence" value="ECO:0007669"/>
    <property type="project" value="TreeGrafter"/>
</dbReference>
<evidence type="ECO:0000313" key="3">
    <source>
        <dbReference type="Proteomes" id="UP000553343"/>
    </source>
</evidence>
<keyword evidence="2" id="KW-0547">Nucleotide-binding</keyword>
<dbReference type="GO" id="GO:0016787">
    <property type="term" value="F:hydrolase activity"/>
    <property type="evidence" value="ECO:0007669"/>
    <property type="project" value="InterPro"/>
</dbReference>
<dbReference type="RefSeq" id="WP_178366810.1">
    <property type="nucleotide sequence ID" value="NZ_JACADJ010000031.1"/>
</dbReference>
<dbReference type="InterPro" id="IPR014001">
    <property type="entry name" value="Helicase_ATP-bd"/>
</dbReference>
<dbReference type="Gene3D" id="3.40.50.300">
    <property type="entry name" value="P-loop containing nucleotide triphosphate hydrolases"/>
    <property type="match status" value="2"/>
</dbReference>
<dbReference type="InterPro" id="IPR050742">
    <property type="entry name" value="Helicase_Restrict-Modif_Enz"/>
</dbReference>
<dbReference type="CDD" id="cd18032">
    <property type="entry name" value="DEXHc_RE_I_III_res"/>
    <property type="match status" value="1"/>
</dbReference>
<dbReference type="AlphaFoldDB" id="A0A850SVG8"/>
<reference evidence="2 3" key="1">
    <citation type="submission" date="2020-06" db="EMBL/GenBank/DDBJ databases">
        <title>High-quality draft genome of sulfate reducer Desulfobacter latus type strain AcrS2 isolated from marine sediment.</title>
        <authorList>
            <person name="Hoppe M."/>
            <person name="Larsen C.K."/>
            <person name="Marshall I.P.G."/>
            <person name="Schramm A."/>
            <person name="Marietou A.G."/>
        </authorList>
    </citation>
    <scope>NUCLEOTIDE SEQUENCE [LARGE SCALE GENOMIC DNA]</scope>
    <source>
        <strain evidence="2 3">AcRS2</strain>
    </source>
</reference>
<sequence>MNEFDRVWENETTRVNDAFLTAYRQRWKSSEIQDYAAGKPIYAVFEEQAPYHPPPAPAEPASAITPNSAQQDALLNLEELRGQGVGKAAVIAATGVGKTYLSAFDFKNSGCRSLLYVAHREDILFKAQETFRGVLGKPDFGEIHGRGQLASEDGEGVFAMIQTLSRSNHLESFLSWDFDYIVIDEFHHAASDSYRRILDHFRPKFLLGLTATPERMDGRNVLAYCDYNIAYEVRVLDAVDRGYLVPFQYYAIYDETDYSELVWRGSRYDEKELDRALKNDTRTRLIARNLKRYLPASGKIKALAFCSSVSHARYTAERLTRDHGVTAVALWGESGDFSRHDAISRLQNESDSLNVICTVDIFNEGTDIPGLSHVLFLRPTQSFTVFLQQLGRGLRKAKDKEFLVVLDFVGNFKKAHVAPLALSGYTSADQLIPFPGTSPGKSLEAGLPKGCFLSPDIRVRRIWDAEIKKIVTNGMTVADRLKMAYLEIKESLGKETPLDLMDLIDNGLDIDPCRFLKPKPFGSWLRARDYCEEGNIPDREKAYMDTPAEYLLRHIEAGLKPTKSYKMAVLLSLLKLEGTSWPVDDIAEKFLAHYLDHPDQISDWDALAKHGNPADFPLSRVRTHLKNMPLDKMSNADTDCFVLDKKNNMFTLKPEYREFWNDPFFKSLVRDRSKFALALYFKRERLSQTVKLDPAAFSPGLVLNNKFAETFLQNTPLEPGKKRNVKVVVGEATINASLARRRPENDYYLSQPGENSFHEYILEQLVDFSDKRNTTCRLTVYKNKLRIKMVK</sequence>
<dbReference type="Pfam" id="PF04851">
    <property type="entry name" value="ResIII"/>
    <property type="match status" value="1"/>
</dbReference>
<dbReference type="InterPro" id="IPR027417">
    <property type="entry name" value="P-loop_NTPase"/>
</dbReference>
<gene>
    <name evidence="2" type="ORF">HXW94_10205</name>
</gene>
<keyword evidence="2" id="KW-0347">Helicase</keyword>
<dbReference type="GO" id="GO:0003677">
    <property type="term" value="F:DNA binding"/>
    <property type="evidence" value="ECO:0007669"/>
    <property type="project" value="InterPro"/>
</dbReference>
<keyword evidence="2" id="KW-0067">ATP-binding</keyword>
<keyword evidence="2" id="KW-0378">Hydrolase</keyword>
<dbReference type="PANTHER" id="PTHR47396:SF1">
    <property type="entry name" value="ATP-DEPENDENT HELICASE IRC3-RELATED"/>
    <property type="match status" value="1"/>
</dbReference>
<dbReference type="CDD" id="cd18799">
    <property type="entry name" value="SF2_C_EcoAI-like"/>
    <property type="match status" value="1"/>
</dbReference>
<dbReference type="InterPro" id="IPR001650">
    <property type="entry name" value="Helicase_C-like"/>
</dbReference>
<dbReference type="PROSITE" id="PS51194">
    <property type="entry name" value="HELICASE_CTER"/>
    <property type="match status" value="1"/>
</dbReference>
<dbReference type="SUPFAM" id="SSF52540">
    <property type="entry name" value="P-loop containing nucleoside triphosphate hydrolases"/>
    <property type="match status" value="1"/>
</dbReference>
<dbReference type="GO" id="GO:0004386">
    <property type="term" value="F:helicase activity"/>
    <property type="evidence" value="ECO:0007669"/>
    <property type="project" value="UniProtKB-KW"/>
</dbReference>
<dbReference type="InterPro" id="IPR006935">
    <property type="entry name" value="Helicase/UvrB_N"/>
</dbReference>
<dbReference type="SMART" id="SM00490">
    <property type="entry name" value="HELICc"/>
    <property type="match status" value="1"/>
</dbReference>
<keyword evidence="3" id="KW-1185">Reference proteome</keyword>
<evidence type="ECO:0000313" key="2">
    <source>
        <dbReference type="EMBL" id="NWH05354.1"/>
    </source>
</evidence>
<organism evidence="2 3">
    <name type="scientific">Desulfobacter latus</name>
    <dbReference type="NCBI Taxonomy" id="2292"/>
    <lineage>
        <taxon>Bacteria</taxon>
        <taxon>Pseudomonadati</taxon>
        <taxon>Thermodesulfobacteriota</taxon>
        <taxon>Desulfobacteria</taxon>
        <taxon>Desulfobacterales</taxon>
        <taxon>Desulfobacteraceae</taxon>
        <taxon>Desulfobacter</taxon>
    </lineage>
</organism>
<dbReference type="Pfam" id="PF00271">
    <property type="entry name" value="Helicase_C"/>
    <property type="match status" value="1"/>
</dbReference>
<accession>A0A850SVG8</accession>
<feature type="domain" description="Helicase C-terminal" evidence="1">
    <location>
        <begin position="289"/>
        <end position="440"/>
    </location>
</feature>